<sequence length="83" mass="8958">MTKPTIESATGLVQVTKGAHVERKVSINHGVQDISTNPCTSLSVLSQACKGFVQPKNLSSLIIFSEVAEWVLQLLMVVSYLSV</sequence>
<evidence type="ECO:0000313" key="1">
    <source>
        <dbReference type="EMBL" id="KAJ8641548.1"/>
    </source>
</evidence>
<reference evidence="1 2" key="1">
    <citation type="journal article" date="2022" name="Hortic Res">
        <title>A haplotype resolved chromosomal level avocado genome allows analysis of novel avocado genes.</title>
        <authorList>
            <person name="Nath O."/>
            <person name="Fletcher S.J."/>
            <person name="Hayward A."/>
            <person name="Shaw L.M."/>
            <person name="Masouleh A.K."/>
            <person name="Furtado A."/>
            <person name="Henry R.J."/>
            <person name="Mitter N."/>
        </authorList>
    </citation>
    <scope>NUCLEOTIDE SEQUENCE [LARGE SCALE GENOMIC DNA]</scope>
    <source>
        <strain evidence="2">cv. Hass</strain>
    </source>
</reference>
<dbReference type="EMBL" id="CM056813">
    <property type="protein sequence ID" value="KAJ8641548.1"/>
    <property type="molecule type" value="Genomic_DNA"/>
</dbReference>
<evidence type="ECO:0000313" key="2">
    <source>
        <dbReference type="Proteomes" id="UP001234297"/>
    </source>
</evidence>
<name>A0ACC2M7W7_PERAE</name>
<accession>A0ACC2M7W7</accession>
<protein>
    <submittedName>
        <fullName evidence="1">Uncharacterized protein</fullName>
    </submittedName>
</protein>
<keyword evidence="2" id="KW-1185">Reference proteome</keyword>
<dbReference type="Proteomes" id="UP001234297">
    <property type="component" value="Chromosome 5"/>
</dbReference>
<gene>
    <name evidence="1" type="ORF">MRB53_018242</name>
</gene>
<organism evidence="1 2">
    <name type="scientific">Persea americana</name>
    <name type="common">Avocado</name>
    <dbReference type="NCBI Taxonomy" id="3435"/>
    <lineage>
        <taxon>Eukaryota</taxon>
        <taxon>Viridiplantae</taxon>
        <taxon>Streptophyta</taxon>
        <taxon>Embryophyta</taxon>
        <taxon>Tracheophyta</taxon>
        <taxon>Spermatophyta</taxon>
        <taxon>Magnoliopsida</taxon>
        <taxon>Magnoliidae</taxon>
        <taxon>Laurales</taxon>
        <taxon>Lauraceae</taxon>
        <taxon>Persea</taxon>
    </lineage>
</organism>
<comment type="caution">
    <text evidence="1">The sequence shown here is derived from an EMBL/GenBank/DDBJ whole genome shotgun (WGS) entry which is preliminary data.</text>
</comment>
<proteinExistence type="predicted"/>